<organism evidence="6 7">
    <name type="scientific">Mariprofundus micogutta</name>
    <dbReference type="NCBI Taxonomy" id="1921010"/>
    <lineage>
        <taxon>Bacteria</taxon>
        <taxon>Pseudomonadati</taxon>
        <taxon>Pseudomonadota</taxon>
        <taxon>Candidatius Mariprofundia</taxon>
        <taxon>Mariprofundales</taxon>
        <taxon>Mariprofundaceae</taxon>
        <taxon>Mariprofundus</taxon>
    </lineage>
</organism>
<evidence type="ECO:0000313" key="7">
    <source>
        <dbReference type="Proteomes" id="UP000231632"/>
    </source>
</evidence>
<proteinExistence type="inferred from homology"/>
<dbReference type="Gene3D" id="4.10.520.10">
    <property type="entry name" value="IHF-like DNA-binding proteins"/>
    <property type="match status" value="1"/>
</dbReference>
<dbReference type="SMART" id="SM00411">
    <property type="entry name" value="BHL"/>
    <property type="match status" value="1"/>
</dbReference>
<evidence type="ECO:0000256" key="1">
    <source>
        <dbReference type="ARBA" id="ARBA00003819"/>
    </source>
</evidence>
<dbReference type="AlphaFoldDB" id="A0A1L8CNZ5"/>
<dbReference type="GO" id="GO:0006270">
    <property type="term" value="P:DNA replication initiation"/>
    <property type="evidence" value="ECO:0007669"/>
    <property type="project" value="UniProtKB-ARBA"/>
</dbReference>
<dbReference type="FunFam" id="4.10.520.10:FF:000001">
    <property type="entry name" value="DNA-binding protein HU"/>
    <property type="match status" value="1"/>
</dbReference>
<dbReference type="InterPro" id="IPR000119">
    <property type="entry name" value="Hist_DNA-bd"/>
</dbReference>
<name>A0A1L8CNZ5_9PROT</name>
<dbReference type="Proteomes" id="UP000231632">
    <property type="component" value="Unassembled WGS sequence"/>
</dbReference>
<keyword evidence="4 6" id="KW-0238">DNA-binding</keyword>
<sequence>MNKTDLINHVASVADLSKSAAGDAVEAVIGGITDTLTGGGSVSLVGFGTFSVVGRAARTARNPRTGEAIEVAASNAPKFKAGKALKDAVK</sequence>
<reference evidence="6 7" key="1">
    <citation type="journal article" date="2017" name="Arch. Microbiol.">
        <title>Mariprofundus micogutta sp. nov., a novel iron-oxidizing zetaproteobacterium isolated from a deep-sea hydrothermal field at the Bayonnaise knoll of the Izu-Ogasawara arc, and a description of Mariprofundales ord. nov. and Zetaproteobacteria classis nov.</title>
        <authorList>
            <person name="Makita H."/>
            <person name="Tanaka E."/>
            <person name="Mitsunobu S."/>
            <person name="Miyazaki M."/>
            <person name="Nunoura T."/>
            <person name="Uematsu K."/>
            <person name="Takaki Y."/>
            <person name="Nishi S."/>
            <person name="Shimamura S."/>
            <person name="Takai K."/>
        </authorList>
    </citation>
    <scope>NUCLEOTIDE SEQUENCE [LARGE SCALE GENOMIC DNA]</scope>
    <source>
        <strain evidence="6 7">ET2</strain>
    </source>
</reference>
<dbReference type="GO" id="GO:0006351">
    <property type="term" value="P:DNA-templated transcription"/>
    <property type="evidence" value="ECO:0007669"/>
    <property type="project" value="UniProtKB-ARBA"/>
</dbReference>
<dbReference type="InterPro" id="IPR010992">
    <property type="entry name" value="IHF-like_DNA-bd_dom_sf"/>
</dbReference>
<keyword evidence="7" id="KW-1185">Reference proteome</keyword>
<dbReference type="GO" id="GO:0005829">
    <property type="term" value="C:cytosol"/>
    <property type="evidence" value="ECO:0007669"/>
    <property type="project" value="TreeGrafter"/>
</dbReference>
<dbReference type="InterPro" id="IPR020816">
    <property type="entry name" value="Histone-like_DNA-bd_CS"/>
</dbReference>
<dbReference type="GO" id="GO:1990178">
    <property type="term" value="C:HU-DNA complex"/>
    <property type="evidence" value="ECO:0007669"/>
    <property type="project" value="UniProtKB-ARBA"/>
</dbReference>
<comment type="function">
    <text evidence="1">Histone-like DNA-binding protein which is capable of wrapping DNA to stabilize it, and thus to prevent its denaturation under extreme environmental conditions.</text>
</comment>
<dbReference type="PANTHER" id="PTHR33175:SF3">
    <property type="entry name" value="DNA-BINDING PROTEIN HU-BETA"/>
    <property type="match status" value="1"/>
</dbReference>
<evidence type="ECO:0000256" key="5">
    <source>
        <dbReference type="RuleBase" id="RU003939"/>
    </source>
</evidence>
<dbReference type="PRINTS" id="PR01727">
    <property type="entry name" value="DNABINDINGHU"/>
</dbReference>
<evidence type="ECO:0000256" key="4">
    <source>
        <dbReference type="ARBA" id="ARBA00023125"/>
    </source>
</evidence>
<comment type="caution">
    <text evidence="6">The sequence shown here is derived from an EMBL/GenBank/DDBJ whole genome shotgun (WGS) entry which is preliminary data.</text>
</comment>
<dbReference type="GO" id="GO:0042802">
    <property type="term" value="F:identical protein binding"/>
    <property type="evidence" value="ECO:0007669"/>
    <property type="project" value="UniProtKB-ARBA"/>
</dbReference>
<dbReference type="OrthoDB" id="5295544at2"/>
<evidence type="ECO:0000313" key="6">
    <source>
        <dbReference type="EMBL" id="GAV20645.1"/>
    </source>
</evidence>
<evidence type="ECO:0000256" key="2">
    <source>
        <dbReference type="ARBA" id="ARBA00010529"/>
    </source>
</evidence>
<keyword evidence="3" id="KW-0226">DNA condensation</keyword>
<gene>
    <name evidence="6" type="ORF">MMIC_P1617</name>
</gene>
<dbReference type="GO" id="GO:1990103">
    <property type="term" value="C:DnaA-HU complex"/>
    <property type="evidence" value="ECO:0007669"/>
    <property type="project" value="UniProtKB-ARBA"/>
</dbReference>
<dbReference type="PANTHER" id="PTHR33175">
    <property type="entry name" value="DNA-BINDING PROTEIN HU"/>
    <property type="match status" value="1"/>
</dbReference>
<dbReference type="RefSeq" id="WP_072659953.1">
    <property type="nucleotide sequence ID" value="NZ_BDFD01000013.1"/>
</dbReference>
<protein>
    <submittedName>
        <fullName evidence="6">DNA-binding protein HU-beta</fullName>
    </submittedName>
</protein>
<dbReference type="SUPFAM" id="SSF47729">
    <property type="entry name" value="IHF-like DNA-binding proteins"/>
    <property type="match status" value="1"/>
</dbReference>
<dbReference type="GO" id="GO:0003677">
    <property type="term" value="F:DNA binding"/>
    <property type="evidence" value="ECO:0007669"/>
    <property type="project" value="UniProtKB-KW"/>
</dbReference>
<accession>A0A1L8CNZ5</accession>
<dbReference type="EMBL" id="BDFD01000013">
    <property type="protein sequence ID" value="GAV20645.1"/>
    <property type="molecule type" value="Genomic_DNA"/>
</dbReference>
<dbReference type="CDD" id="cd13831">
    <property type="entry name" value="HU"/>
    <property type="match status" value="1"/>
</dbReference>
<dbReference type="PROSITE" id="PS00045">
    <property type="entry name" value="HISTONE_LIKE"/>
    <property type="match status" value="1"/>
</dbReference>
<comment type="similarity">
    <text evidence="2 5">Belongs to the bacterial histone-like protein family.</text>
</comment>
<evidence type="ECO:0000256" key="3">
    <source>
        <dbReference type="ARBA" id="ARBA00023067"/>
    </source>
</evidence>
<dbReference type="GO" id="GO:0030261">
    <property type="term" value="P:chromosome condensation"/>
    <property type="evidence" value="ECO:0007669"/>
    <property type="project" value="UniProtKB-KW"/>
</dbReference>
<dbReference type="STRING" id="1921010.MMIC_P1617"/>
<dbReference type="Pfam" id="PF00216">
    <property type="entry name" value="Bac_DNA_binding"/>
    <property type="match status" value="1"/>
</dbReference>
<dbReference type="GO" id="GO:0030527">
    <property type="term" value="F:structural constituent of chromatin"/>
    <property type="evidence" value="ECO:0007669"/>
    <property type="project" value="InterPro"/>
</dbReference>